<keyword evidence="4" id="KW-0699">rRNA-binding</keyword>
<dbReference type="AlphaFoldDB" id="A0A1F6EI14"/>
<name>A0A1F6EI14_9BACT</name>
<evidence type="ECO:0000313" key="6">
    <source>
        <dbReference type="Proteomes" id="UP000177306"/>
    </source>
</evidence>
<dbReference type="GO" id="GO:0019843">
    <property type="term" value="F:rRNA binding"/>
    <property type="evidence" value="ECO:0007669"/>
    <property type="project" value="UniProtKB-UniRule"/>
</dbReference>
<dbReference type="InterPro" id="IPR013025">
    <property type="entry name" value="Ribosomal_uL23-like"/>
</dbReference>
<evidence type="ECO:0000256" key="3">
    <source>
        <dbReference type="ARBA" id="ARBA00023274"/>
    </source>
</evidence>
<comment type="caution">
    <text evidence="5">The sequence shown here is derived from an EMBL/GenBank/DDBJ whole genome shotgun (WGS) entry which is preliminary data.</text>
</comment>
<dbReference type="EMBL" id="MFLY01000004">
    <property type="protein sequence ID" value="OGG73273.1"/>
    <property type="molecule type" value="Genomic_DNA"/>
</dbReference>
<dbReference type="InterPro" id="IPR012678">
    <property type="entry name" value="Ribosomal_uL23/eL15/eS24_sf"/>
</dbReference>
<evidence type="ECO:0000256" key="2">
    <source>
        <dbReference type="ARBA" id="ARBA00022980"/>
    </source>
</evidence>
<dbReference type="SUPFAM" id="SSF54189">
    <property type="entry name" value="Ribosomal proteins S24e, L23 and L15e"/>
    <property type="match status" value="1"/>
</dbReference>
<proteinExistence type="inferred from homology"/>
<organism evidence="5 6">
    <name type="scientific">Candidatus Kaiserbacteria bacterium RIFCSPLOWO2_01_FULL_53_17</name>
    <dbReference type="NCBI Taxonomy" id="1798511"/>
    <lineage>
        <taxon>Bacteria</taxon>
        <taxon>Candidatus Kaiseribacteriota</taxon>
    </lineage>
</organism>
<evidence type="ECO:0000313" key="5">
    <source>
        <dbReference type="EMBL" id="OGG73273.1"/>
    </source>
</evidence>
<keyword evidence="2 4" id="KW-0689">Ribosomal protein</keyword>
<dbReference type="GO" id="GO:0005840">
    <property type="term" value="C:ribosome"/>
    <property type="evidence" value="ECO:0007669"/>
    <property type="project" value="UniProtKB-KW"/>
</dbReference>
<dbReference type="HAMAP" id="MF_01369_B">
    <property type="entry name" value="Ribosomal_uL23_B"/>
    <property type="match status" value="1"/>
</dbReference>
<comment type="function">
    <text evidence="4">One of the early assembly proteins it binds 23S rRNA. One of the proteins that surrounds the polypeptide exit tunnel on the outside of the ribosome. Forms the main docking site for trigger factor binding to the ribosome.</text>
</comment>
<dbReference type="GO" id="GO:0003735">
    <property type="term" value="F:structural constituent of ribosome"/>
    <property type="evidence" value="ECO:0007669"/>
    <property type="project" value="InterPro"/>
</dbReference>
<accession>A0A1F6EI14</accession>
<evidence type="ECO:0000256" key="4">
    <source>
        <dbReference type="HAMAP-Rule" id="MF_01369"/>
    </source>
</evidence>
<reference evidence="5 6" key="1">
    <citation type="journal article" date="2016" name="Nat. Commun.">
        <title>Thousands of microbial genomes shed light on interconnected biogeochemical processes in an aquifer system.</title>
        <authorList>
            <person name="Anantharaman K."/>
            <person name="Brown C.T."/>
            <person name="Hug L.A."/>
            <person name="Sharon I."/>
            <person name="Castelle C.J."/>
            <person name="Probst A.J."/>
            <person name="Thomas B.C."/>
            <person name="Singh A."/>
            <person name="Wilkins M.J."/>
            <person name="Karaoz U."/>
            <person name="Brodie E.L."/>
            <person name="Williams K.H."/>
            <person name="Hubbard S.S."/>
            <person name="Banfield J.F."/>
        </authorList>
    </citation>
    <scope>NUCLEOTIDE SEQUENCE [LARGE SCALE GENOMIC DNA]</scope>
</reference>
<evidence type="ECO:0000256" key="1">
    <source>
        <dbReference type="ARBA" id="ARBA00006700"/>
    </source>
</evidence>
<dbReference type="GO" id="GO:0006412">
    <property type="term" value="P:translation"/>
    <property type="evidence" value="ECO:0007669"/>
    <property type="project" value="UniProtKB-UniRule"/>
</dbReference>
<keyword evidence="3 4" id="KW-0687">Ribonucleoprotein</keyword>
<sequence length="100" mass="10886">MSAPATKADLSHVLQAPRITEKATMYAGSSVYVFDVATSANKKQIASAVQAIYNVKPRQVRIVNIRSKIVRNMRTGKSGVKQGGKKAYVYLKKGETITIS</sequence>
<gene>
    <name evidence="4" type="primary">rplW</name>
    <name evidence="5" type="ORF">A3A38_03990</name>
</gene>
<dbReference type="GO" id="GO:1990904">
    <property type="term" value="C:ribonucleoprotein complex"/>
    <property type="evidence" value="ECO:0007669"/>
    <property type="project" value="UniProtKB-KW"/>
</dbReference>
<dbReference type="Gene3D" id="3.30.70.330">
    <property type="match status" value="1"/>
</dbReference>
<dbReference type="Pfam" id="PF00276">
    <property type="entry name" value="Ribosomal_L23"/>
    <property type="match status" value="1"/>
</dbReference>
<protein>
    <recommendedName>
        <fullName evidence="4">Large ribosomal subunit protein uL23</fullName>
    </recommendedName>
</protein>
<dbReference type="Proteomes" id="UP000177306">
    <property type="component" value="Unassembled WGS sequence"/>
</dbReference>
<comment type="subunit">
    <text evidence="4">Part of the 50S ribosomal subunit. Contacts protein L29, and trigger factor when it is bound to the ribosome.</text>
</comment>
<comment type="similarity">
    <text evidence="1 4">Belongs to the universal ribosomal protein uL23 family.</text>
</comment>
<dbReference type="InterPro" id="IPR012677">
    <property type="entry name" value="Nucleotide-bd_a/b_plait_sf"/>
</dbReference>
<keyword evidence="4" id="KW-0694">RNA-binding</keyword>